<feature type="transmembrane region" description="Helical" evidence="1">
    <location>
        <begin position="104"/>
        <end position="125"/>
    </location>
</feature>
<evidence type="ECO:0000313" key="3">
    <source>
        <dbReference type="EMBL" id="PST85054.1"/>
    </source>
</evidence>
<feature type="transmembrane region" description="Helical" evidence="1">
    <location>
        <begin position="20"/>
        <end position="43"/>
    </location>
</feature>
<dbReference type="OrthoDB" id="1523022at2"/>
<dbReference type="InterPro" id="IPR003675">
    <property type="entry name" value="Rce1/LyrA-like_dom"/>
</dbReference>
<feature type="transmembrane region" description="Helical" evidence="1">
    <location>
        <begin position="198"/>
        <end position="217"/>
    </location>
</feature>
<feature type="transmembrane region" description="Helical" evidence="1">
    <location>
        <begin position="64"/>
        <end position="84"/>
    </location>
</feature>
<dbReference type="GO" id="GO:0006508">
    <property type="term" value="P:proteolysis"/>
    <property type="evidence" value="ECO:0007669"/>
    <property type="project" value="UniProtKB-KW"/>
</dbReference>
<reference evidence="3 4" key="1">
    <citation type="submission" date="2018-03" db="EMBL/GenBank/DDBJ databases">
        <authorList>
            <person name="Keele B.F."/>
        </authorList>
    </citation>
    <scope>NUCLEOTIDE SEQUENCE [LARGE SCALE GENOMIC DNA]</scope>
    <source>
        <strain evidence="3 4">YL28-9</strain>
    </source>
</reference>
<accession>A0A2T3HRG9</accession>
<feature type="domain" description="CAAX prenyl protease 2/Lysostaphin resistance protein A-like" evidence="2">
    <location>
        <begin position="165"/>
        <end position="252"/>
    </location>
</feature>
<feature type="transmembrane region" description="Helical" evidence="1">
    <location>
        <begin position="224"/>
        <end position="244"/>
    </location>
</feature>
<dbReference type="InterPro" id="IPR052710">
    <property type="entry name" value="CAAX_protease"/>
</dbReference>
<protein>
    <submittedName>
        <fullName evidence="3">CPBP family intramembrane metalloprotease domain-containing protein</fullName>
    </submittedName>
</protein>
<dbReference type="GO" id="GO:0008237">
    <property type="term" value="F:metallopeptidase activity"/>
    <property type="evidence" value="ECO:0007669"/>
    <property type="project" value="UniProtKB-KW"/>
</dbReference>
<feature type="transmembrane region" description="Helical" evidence="1">
    <location>
        <begin position="277"/>
        <end position="296"/>
    </location>
</feature>
<dbReference type="AlphaFoldDB" id="A0A2T3HRG9"/>
<evidence type="ECO:0000259" key="2">
    <source>
        <dbReference type="Pfam" id="PF02517"/>
    </source>
</evidence>
<keyword evidence="3" id="KW-0645">Protease</keyword>
<keyword evidence="1" id="KW-0472">Membrane</keyword>
<sequence>MNFLRPVKPELHPLLQLLLLLGYAMAGAVVFTLLSFIFVLPIYGMGVIDGLMTGNITGKTADALKIMQAASSIGVFIVPALLLVRTEGRKFSDFYHFRRPEPSFFLLVLAIMVASLPVMECVALWNQKMVLPEGLKWLEDWMRRKEDEAMEITIALISTKSIGGLLVNMLVIAILPGIGEELMFRGAVQRAFGRAFRNPHFVIWITAFIFSAIHMQFYGFLPRLLLGAAFGYIYFWTGNLWYAMFAHFLNNAYSVTAAYIMQQQGHSLREIDSTAYFAWYGYVISLILTIALFRILRNRGTKRETELDQSLHNDEHLRGRDFETGSD</sequence>
<dbReference type="RefSeq" id="WP_107213423.1">
    <property type="nucleotide sequence ID" value="NZ_KZ686268.1"/>
</dbReference>
<keyword evidence="1" id="KW-0812">Transmembrane</keyword>
<keyword evidence="4" id="KW-1185">Reference proteome</keyword>
<name>A0A2T3HRG9_9SPHI</name>
<keyword evidence="3" id="KW-0378">Hydrolase</keyword>
<keyword evidence="3" id="KW-0482">Metalloprotease</keyword>
<dbReference type="EMBL" id="PYLS01000001">
    <property type="protein sequence ID" value="PST85054.1"/>
    <property type="molecule type" value="Genomic_DNA"/>
</dbReference>
<dbReference type="Pfam" id="PF02517">
    <property type="entry name" value="Rce1-like"/>
    <property type="match status" value="1"/>
</dbReference>
<dbReference type="PANTHER" id="PTHR36435:SF1">
    <property type="entry name" value="CAAX AMINO TERMINAL PROTEASE FAMILY PROTEIN"/>
    <property type="match status" value="1"/>
</dbReference>
<dbReference type="GO" id="GO:0004175">
    <property type="term" value="F:endopeptidase activity"/>
    <property type="evidence" value="ECO:0007669"/>
    <property type="project" value="UniProtKB-ARBA"/>
</dbReference>
<evidence type="ECO:0000256" key="1">
    <source>
        <dbReference type="SAM" id="Phobius"/>
    </source>
</evidence>
<organism evidence="3 4">
    <name type="scientific">Pedobacter yulinensis</name>
    <dbReference type="NCBI Taxonomy" id="2126353"/>
    <lineage>
        <taxon>Bacteria</taxon>
        <taxon>Pseudomonadati</taxon>
        <taxon>Bacteroidota</taxon>
        <taxon>Sphingobacteriia</taxon>
        <taxon>Sphingobacteriales</taxon>
        <taxon>Sphingobacteriaceae</taxon>
        <taxon>Pedobacter</taxon>
    </lineage>
</organism>
<dbReference type="Proteomes" id="UP000240912">
    <property type="component" value="Unassembled WGS sequence"/>
</dbReference>
<keyword evidence="1" id="KW-1133">Transmembrane helix</keyword>
<gene>
    <name evidence="3" type="ORF">C7T94_02775</name>
</gene>
<evidence type="ECO:0000313" key="4">
    <source>
        <dbReference type="Proteomes" id="UP000240912"/>
    </source>
</evidence>
<dbReference type="GO" id="GO:0080120">
    <property type="term" value="P:CAAX-box protein maturation"/>
    <property type="evidence" value="ECO:0007669"/>
    <property type="project" value="UniProtKB-ARBA"/>
</dbReference>
<dbReference type="PANTHER" id="PTHR36435">
    <property type="entry name" value="SLR1288 PROTEIN"/>
    <property type="match status" value="1"/>
</dbReference>
<comment type="caution">
    <text evidence="3">The sequence shown here is derived from an EMBL/GenBank/DDBJ whole genome shotgun (WGS) entry which is preliminary data.</text>
</comment>
<feature type="transmembrane region" description="Helical" evidence="1">
    <location>
        <begin position="152"/>
        <end position="178"/>
    </location>
</feature>
<proteinExistence type="predicted"/>